<dbReference type="InterPro" id="IPR045175">
    <property type="entry name" value="M28_fam"/>
</dbReference>
<evidence type="ECO:0000256" key="6">
    <source>
        <dbReference type="ARBA" id="ARBA00022833"/>
    </source>
</evidence>
<keyword evidence="10" id="KW-1185">Reference proteome</keyword>
<evidence type="ECO:0000256" key="7">
    <source>
        <dbReference type="SAM" id="SignalP"/>
    </source>
</evidence>
<feature type="chain" id="PRO_5046433481" evidence="7">
    <location>
        <begin position="24"/>
        <end position="682"/>
    </location>
</feature>
<gene>
    <name evidence="9" type="ORF">SYV04_07675</name>
</gene>
<dbReference type="SUPFAM" id="SSF53187">
    <property type="entry name" value="Zn-dependent exopeptidases"/>
    <property type="match status" value="1"/>
</dbReference>
<dbReference type="PANTHER" id="PTHR12147:SF56">
    <property type="entry name" value="AMINOPEPTIDASE YDR415C-RELATED"/>
    <property type="match status" value="1"/>
</dbReference>
<dbReference type="Pfam" id="PF04389">
    <property type="entry name" value="Peptidase_M28"/>
    <property type="match status" value="1"/>
</dbReference>
<keyword evidence="5" id="KW-0378">Hydrolase</keyword>
<reference evidence="9 10" key="1">
    <citation type="submission" date="2023-12" db="EMBL/GenBank/DDBJ databases">
        <title>the genome sequence of Hyalangium sp. s54d21.</title>
        <authorList>
            <person name="Zhang X."/>
        </authorList>
    </citation>
    <scope>NUCLEOTIDE SEQUENCE [LARGE SCALE GENOMIC DNA]</scope>
    <source>
        <strain evidence="10">s54d21</strain>
    </source>
</reference>
<dbReference type="InterPro" id="IPR013783">
    <property type="entry name" value="Ig-like_fold"/>
</dbReference>
<keyword evidence="6" id="KW-0862">Zinc</keyword>
<keyword evidence="4 7" id="KW-0732">Signal</keyword>
<dbReference type="EMBL" id="JAXIVS010000002">
    <property type="protein sequence ID" value="MDY7226258.1"/>
    <property type="molecule type" value="Genomic_DNA"/>
</dbReference>
<feature type="domain" description="Peptidase M28" evidence="8">
    <location>
        <begin position="203"/>
        <end position="393"/>
    </location>
</feature>
<dbReference type="Gene3D" id="3.40.630.10">
    <property type="entry name" value="Zn peptidases"/>
    <property type="match status" value="1"/>
</dbReference>
<evidence type="ECO:0000256" key="5">
    <source>
        <dbReference type="ARBA" id="ARBA00022801"/>
    </source>
</evidence>
<feature type="signal peptide" evidence="7">
    <location>
        <begin position="1"/>
        <end position="23"/>
    </location>
</feature>
<dbReference type="PANTHER" id="PTHR12147">
    <property type="entry name" value="METALLOPEPTIDASE M28 FAMILY MEMBER"/>
    <property type="match status" value="1"/>
</dbReference>
<protein>
    <submittedName>
        <fullName evidence="9">M20/M25/M40 family metallo-hydrolase</fullName>
    </submittedName>
</protein>
<evidence type="ECO:0000256" key="1">
    <source>
        <dbReference type="ARBA" id="ARBA00022438"/>
    </source>
</evidence>
<evidence type="ECO:0000256" key="3">
    <source>
        <dbReference type="ARBA" id="ARBA00022723"/>
    </source>
</evidence>
<organism evidence="9 10">
    <name type="scientific">Hyalangium rubrum</name>
    <dbReference type="NCBI Taxonomy" id="3103134"/>
    <lineage>
        <taxon>Bacteria</taxon>
        <taxon>Pseudomonadati</taxon>
        <taxon>Myxococcota</taxon>
        <taxon>Myxococcia</taxon>
        <taxon>Myxococcales</taxon>
        <taxon>Cystobacterineae</taxon>
        <taxon>Archangiaceae</taxon>
        <taxon>Hyalangium</taxon>
    </lineage>
</organism>
<dbReference type="Gene3D" id="2.60.40.10">
    <property type="entry name" value="Immunoglobulins"/>
    <property type="match status" value="1"/>
</dbReference>
<keyword evidence="3" id="KW-0479">Metal-binding</keyword>
<keyword evidence="1" id="KW-0031">Aminopeptidase</keyword>
<dbReference type="Pfam" id="PF17957">
    <property type="entry name" value="Big_7"/>
    <property type="match status" value="1"/>
</dbReference>
<accession>A0ABU5H0G9</accession>
<sequence>MGLKKFAPAALLLWGVTPVMAHAQVVPGIEQPAVDRELWISIGAEALEPVQSEFRAAGFEPPVGVQVQNDLAMMKVHESQLHTISRVMHDKYNRCAGFLAHESEQEARAALTKAGSPTPPIHTQVTYSIDNAGTVNALMSEMAEPNIRATIGTLSSYTTRYYTSATGLESANWIKTTWQNLAAGRSDVSVTTFAHSGYNQPSVILTITGTSLPNEVVVLGGHLDSTNTSGGAAPGADDDASGIASLTEIIRSAMVKGYRPARTVKFMGYAAEEVGLRGSQAIAQWHKTNQVNVVGVLQLDMTNYRGSSVDIGLVTDNTNAAQNSFLTSVIDTYQIATWATTVCGYGCSDHASWHAQGFPASMPFEALMNQHNSAIHSTGDTLARSAGSATHAVKFSKLGAAFMAELAKGTVSDDTGDTTPPMAAITAPAPGATVSGTTTAMANAADNVGVSRVDFLVDGALKGTDNTSPYTFAWDTTSVGNGSHVLVVKAYDASGNVGTSAGVTVNVSNTSTTATYDPTLKAPKCATVNSVCDSGLSLLNGRANLGPEVNKPNTIGGTCADGTQGVYHSDESNDRIRVLTTDGTPFAAGKTVRIEATVWAYSTYTSDKLDLYYAANANAPSWVFLGTYTPTKAGSQVLSATYALPAGGLQAVRANFRYGGTAGTCAAGSYTDHDDLIFAVTP</sequence>
<comment type="caution">
    <text evidence="9">The sequence shown here is derived from an EMBL/GenBank/DDBJ whole genome shotgun (WGS) entry which is preliminary data.</text>
</comment>
<evidence type="ECO:0000313" key="9">
    <source>
        <dbReference type="EMBL" id="MDY7226258.1"/>
    </source>
</evidence>
<evidence type="ECO:0000313" key="10">
    <source>
        <dbReference type="Proteomes" id="UP001291309"/>
    </source>
</evidence>
<evidence type="ECO:0000256" key="4">
    <source>
        <dbReference type="ARBA" id="ARBA00022729"/>
    </source>
</evidence>
<dbReference type="InterPro" id="IPR007484">
    <property type="entry name" value="Peptidase_M28"/>
</dbReference>
<keyword evidence="2" id="KW-0645">Protease</keyword>
<evidence type="ECO:0000259" key="8">
    <source>
        <dbReference type="Pfam" id="PF04389"/>
    </source>
</evidence>
<proteinExistence type="predicted"/>
<dbReference type="RefSeq" id="WP_321544979.1">
    <property type="nucleotide sequence ID" value="NZ_JAXIVS010000002.1"/>
</dbReference>
<name>A0ABU5H0G9_9BACT</name>
<evidence type="ECO:0000256" key="2">
    <source>
        <dbReference type="ARBA" id="ARBA00022670"/>
    </source>
</evidence>
<dbReference type="Proteomes" id="UP001291309">
    <property type="component" value="Unassembled WGS sequence"/>
</dbReference>